<proteinExistence type="predicted"/>
<sequence>MMLNKWIKGIISVVVATGLISYVVHNYINFVEKKQNVVTIDKKKNKTLFFYRDDCKDCQKVFHHVYWKNVFNKNIEFVNMNQKMNRKYIEEYDLKSVPSFVNKNEIYSGTKISDIDHIMENNK</sequence>
<accession>A0A1E7G0L6</accession>
<keyword evidence="2" id="KW-0614">Plasmid</keyword>
<dbReference type="InterPro" id="IPR036249">
    <property type="entry name" value="Thioredoxin-like_sf"/>
</dbReference>
<dbReference type="SUPFAM" id="SSF52833">
    <property type="entry name" value="Thioredoxin-like"/>
    <property type="match status" value="1"/>
</dbReference>
<dbReference type="Gene3D" id="3.40.30.10">
    <property type="entry name" value="Glutaredoxin"/>
    <property type="match status" value="1"/>
</dbReference>
<keyword evidence="1" id="KW-0812">Transmembrane</keyword>
<feature type="transmembrane region" description="Helical" evidence="1">
    <location>
        <begin position="6"/>
        <end position="24"/>
    </location>
</feature>
<dbReference type="AlphaFoldDB" id="A0A1E7G0L6"/>
<protein>
    <submittedName>
        <fullName evidence="2">Thioredoxin</fullName>
    </submittedName>
</protein>
<gene>
    <name evidence="2" type="ORF">AJ89_13870</name>
</gene>
<evidence type="ECO:0000313" key="2">
    <source>
        <dbReference type="EMBL" id="OEU38494.1"/>
    </source>
</evidence>
<dbReference type="EMBL" id="JMMZ01000036">
    <property type="protein sequence ID" value="OEU38494.1"/>
    <property type="molecule type" value="Genomic_DNA"/>
</dbReference>
<geneLocation type="plasmid" evidence="2">
    <name>pIBB477a</name>
</geneLocation>
<keyword evidence="1" id="KW-0472">Membrane</keyword>
<comment type="caution">
    <text evidence="2">The sequence shown here is derived from an EMBL/GenBank/DDBJ whole genome shotgun (WGS) entry which is preliminary data.</text>
</comment>
<evidence type="ECO:0000256" key="1">
    <source>
        <dbReference type="SAM" id="Phobius"/>
    </source>
</evidence>
<dbReference type="Proteomes" id="UP000176236">
    <property type="component" value="Plasmid pIBB477a"/>
</dbReference>
<keyword evidence="1" id="KW-1133">Transmembrane helix</keyword>
<organism evidence="2">
    <name type="scientific">Lactococcus cremoris subsp. cremoris IBB477</name>
    <dbReference type="NCBI Taxonomy" id="1449093"/>
    <lineage>
        <taxon>Bacteria</taxon>
        <taxon>Bacillati</taxon>
        <taxon>Bacillota</taxon>
        <taxon>Bacilli</taxon>
        <taxon>Lactobacillales</taxon>
        <taxon>Streptococcaceae</taxon>
        <taxon>Lactococcus</taxon>
        <taxon>Lactococcus cremoris subsp. cremoris</taxon>
    </lineage>
</organism>
<name>A0A1E7G0L6_LACLC</name>
<reference evidence="2" key="1">
    <citation type="journal article" date="2016" name="Appl. Microbiol. Biotechnol.">
        <title>Adhesion of the genome-sequenced Lactococcus lactis subsp. cremoris IBB477 strain is mediated by specific molecular determinants.</title>
        <authorList>
            <person name="Radziwill-Bienkowska J.M."/>
            <person name="Le D.T."/>
            <person name="Szczesny P."/>
            <person name="Duviau M.P."/>
            <person name="Aleksandrzak-Piekarczyk T."/>
            <person name="Loubiere P."/>
            <person name="Mercier-Bonin M."/>
            <person name="Bardowski J.K."/>
            <person name="Kowalczyk M."/>
        </authorList>
    </citation>
    <scope>NUCLEOTIDE SEQUENCE [LARGE SCALE GENOMIC DNA]</scope>
    <source>
        <strain evidence="2">IBB477</strain>
        <plasmid evidence="2">pIBB477a</plasmid>
    </source>
</reference>